<dbReference type="Pfam" id="PF14103">
    <property type="entry name" value="DUF4276"/>
    <property type="match status" value="1"/>
</dbReference>
<evidence type="ECO:0000313" key="1">
    <source>
        <dbReference type="EMBL" id="NYT27554.1"/>
    </source>
</evidence>
<accession>A0A853F115</accession>
<name>A0A853F115_9GAMM</name>
<sequence>MLGSFDKVTTLYDFYGFDGKEGATNKQELEAKIKEEVSPQLKHKLIPYIQMYEFEALFFANPDIIGKVIGFDSEDWGKKILIECNQNPEKINNSYSTTPKHRIQKISNRQYRETTHAPLILKQIGLTKIREKCSGFNAWLAQLEDLGG</sequence>
<dbReference type="AlphaFoldDB" id="A0A853F115"/>
<protein>
    <submittedName>
        <fullName evidence="1">DUF4276 family protein</fullName>
    </submittedName>
</protein>
<dbReference type="EMBL" id="JACCHT010000001">
    <property type="protein sequence ID" value="NYT27554.1"/>
    <property type="molecule type" value="Genomic_DNA"/>
</dbReference>
<dbReference type="Proteomes" id="UP000568751">
    <property type="component" value="Unassembled WGS sequence"/>
</dbReference>
<comment type="caution">
    <text evidence="1">The sequence shown here is derived from an EMBL/GenBank/DDBJ whole genome shotgun (WGS) entry which is preliminary data.</text>
</comment>
<reference evidence="1 2" key="1">
    <citation type="submission" date="2020-05" db="EMBL/GenBank/DDBJ databases">
        <title>Horizontal transmission and recombination maintain forever young bacterial symbiont genomes.</title>
        <authorList>
            <person name="Russell S.L."/>
            <person name="Pepper-Tunick E."/>
            <person name="Svedberg J."/>
            <person name="Byrne A."/>
            <person name="Ruelas Castillo J."/>
            <person name="Vollmers C."/>
            <person name="Beinart R.A."/>
            <person name="Corbett-Detig R."/>
        </authorList>
    </citation>
    <scope>NUCLEOTIDE SEQUENCE [LARGE SCALE GENOMIC DNA]</scope>
    <source>
        <strain evidence="1">455</strain>
    </source>
</reference>
<evidence type="ECO:0000313" key="2">
    <source>
        <dbReference type="Proteomes" id="UP000568751"/>
    </source>
</evidence>
<gene>
    <name evidence="1" type="ORF">H0A76_06440</name>
</gene>
<proteinExistence type="predicted"/>
<organism evidence="1 2">
    <name type="scientific">Candidatus Thiodubiliella endoseptemdiera</name>
    <dbReference type="NCBI Taxonomy" id="2738886"/>
    <lineage>
        <taxon>Bacteria</taxon>
        <taxon>Pseudomonadati</taxon>
        <taxon>Pseudomonadota</taxon>
        <taxon>Gammaproteobacteria</taxon>
        <taxon>Candidatus Pseudothioglobaceae</taxon>
        <taxon>Candidatus Thiodubiliella</taxon>
    </lineage>
</organism>
<dbReference type="InterPro" id="IPR025455">
    <property type="entry name" value="DUF4276"/>
</dbReference>